<dbReference type="PROSITE" id="PS51462">
    <property type="entry name" value="NUDIX"/>
    <property type="match status" value="1"/>
</dbReference>
<dbReference type="InterPro" id="IPR020476">
    <property type="entry name" value="Nudix_hydrolase"/>
</dbReference>
<dbReference type="EMBL" id="MDLC01000003">
    <property type="protein sequence ID" value="ODS24916.1"/>
    <property type="molecule type" value="Genomic_DNA"/>
</dbReference>
<comment type="catalytic activity">
    <reaction evidence="11">
        <text>8-oxo-GTP + H2O = 8-oxo-GMP + diphosphate + H(+)</text>
        <dbReference type="Rhea" id="RHEA:67616"/>
        <dbReference type="ChEBI" id="CHEBI:15377"/>
        <dbReference type="ChEBI" id="CHEBI:15378"/>
        <dbReference type="ChEBI" id="CHEBI:33019"/>
        <dbReference type="ChEBI" id="CHEBI:143553"/>
        <dbReference type="ChEBI" id="CHEBI:145694"/>
    </reaction>
</comment>
<feature type="binding site" evidence="17">
    <location>
        <position position="25"/>
    </location>
    <ligand>
        <name>8-oxo-dGTP</name>
        <dbReference type="ChEBI" id="CHEBI:77896"/>
    </ligand>
</feature>
<keyword evidence="3" id="KW-0515">Mutator protein</keyword>
<dbReference type="STRING" id="62101.AB835_01235"/>
<dbReference type="GO" id="GO:0006281">
    <property type="term" value="P:DNA repair"/>
    <property type="evidence" value="ECO:0007669"/>
    <property type="project" value="UniProtKB-KW"/>
</dbReference>
<accession>A0A1D2QTK8</accession>
<comment type="catalytic activity">
    <reaction evidence="10">
        <text>8-oxo-dGTP + H2O = 8-oxo-dGMP + diphosphate + H(+)</text>
        <dbReference type="Rhea" id="RHEA:31575"/>
        <dbReference type="ChEBI" id="CHEBI:15377"/>
        <dbReference type="ChEBI" id="CHEBI:15378"/>
        <dbReference type="ChEBI" id="CHEBI:33019"/>
        <dbReference type="ChEBI" id="CHEBI:63224"/>
        <dbReference type="ChEBI" id="CHEBI:77896"/>
        <dbReference type="EC" id="3.6.1.55"/>
    </reaction>
</comment>
<sequence>MSSKHIHVAVGIIKNAEGKILIAKRAKHQHQGGLWEFPGGKVEEGESALEALVREFKEEVNITIHSAAPFMMIKHDYGNKKVMLDIWISNHFSGEAYGNENQLINWVLPEKLGHYQFPEANREIVKAL</sequence>
<dbReference type="PANTHER" id="PTHR47707">
    <property type="entry name" value="8-OXO-DGTP DIPHOSPHATASE"/>
    <property type="match status" value="1"/>
</dbReference>
<dbReference type="EC" id="3.6.1.55" evidence="12"/>
<reference evidence="20 21" key="1">
    <citation type="journal article" date="2016" name="Appl. Environ. Microbiol.">
        <title>Lack of Overt Genome Reduction in the Bryostatin-Producing Bryozoan Symbiont "Candidatus Endobugula sertula".</title>
        <authorList>
            <person name="Miller I.J."/>
            <person name="Vanee N."/>
            <person name="Fong S.S."/>
            <person name="Lim-Fong G.E."/>
            <person name="Kwan J.C."/>
        </authorList>
    </citation>
    <scope>NUCLEOTIDE SEQUENCE [LARGE SCALE GENOMIC DNA]</scope>
    <source>
        <strain evidence="20">AB1-4</strain>
    </source>
</reference>
<evidence type="ECO:0000256" key="6">
    <source>
        <dbReference type="ARBA" id="ARBA00022763"/>
    </source>
</evidence>
<evidence type="ECO:0000256" key="2">
    <source>
        <dbReference type="ARBA" id="ARBA00005582"/>
    </source>
</evidence>
<dbReference type="GO" id="GO:0035539">
    <property type="term" value="F:8-oxo-7,8-dihydrodeoxyguanosine triphosphate pyrophosphatase activity"/>
    <property type="evidence" value="ECO:0007669"/>
    <property type="project" value="UniProtKB-EC"/>
</dbReference>
<dbReference type="Gene3D" id="3.90.79.10">
    <property type="entry name" value="Nucleoside Triphosphate Pyrophosphohydrolase"/>
    <property type="match status" value="1"/>
</dbReference>
<keyword evidence="6" id="KW-0227">DNA damage</keyword>
<feature type="binding site" evidence="18">
    <location>
        <position position="59"/>
    </location>
    <ligand>
        <name>Mg(2+)</name>
        <dbReference type="ChEBI" id="CHEBI:18420"/>
    </ligand>
</feature>
<evidence type="ECO:0000256" key="5">
    <source>
        <dbReference type="ARBA" id="ARBA00022723"/>
    </source>
</evidence>
<keyword evidence="4" id="KW-0235">DNA replication</keyword>
<evidence type="ECO:0000256" key="13">
    <source>
        <dbReference type="ARBA" id="ARBA00040794"/>
    </source>
</evidence>
<dbReference type="InterPro" id="IPR000086">
    <property type="entry name" value="NUDIX_hydrolase_dom"/>
</dbReference>
<dbReference type="AlphaFoldDB" id="A0A1D2QTK8"/>
<evidence type="ECO:0000313" key="21">
    <source>
        <dbReference type="Proteomes" id="UP000242502"/>
    </source>
</evidence>
<comment type="caution">
    <text evidence="20">The sequence shown here is derived from an EMBL/GenBank/DDBJ whole genome shotgun (WGS) entry which is preliminary data.</text>
</comment>
<evidence type="ECO:0000256" key="8">
    <source>
        <dbReference type="ARBA" id="ARBA00022842"/>
    </source>
</evidence>
<dbReference type="GO" id="GO:0044716">
    <property type="term" value="F:8-oxo-GDP phosphatase activity"/>
    <property type="evidence" value="ECO:0007669"/>
    <property type="project" value="TreeGrafter"/>
</dbReference>
<dbReference type="GO" id="GO:0046872">
    <property type="term" value="F:metal ion binding"/>
    <property type="evidence" value="ECO:0007669"/>
    <property type="project" value="UniProtKB-KW"/>
</dbReference>
<dbReference type="CDD" id="cd03425">
    <property type="entry name" value="NUDIX_MutT_NudA_like"/>
    <property type="match status" value="1"/>
</dbReference>
<evidence type="ECO:0000313" key="20">
    <source>
        <dbReference type="EMBL" id="ODS24916.1"/>
    </source>
</evidence>
<gene>
    <name evidence="20" type="ORF">AB835_01235</name>
</gene>
<name>A0A1D2QTK8_9GAMM</name>
<keyword evidence="8 18" id="KW-0460">Magnesium</keyword>
<dbReference type="GO" id="GO:0008413">
    <property type="term" value="F:8-oxo-7,8-dihydroguanosine triphosphate pyrophosphatase activity"/>
    <property type="evidence" value="ECO:0007669"/>
    <property type="project" value="InterPro"/>
</dbReference>
<comment type="similarity">
    <text evidence="2">Belongs to the Nudix hydrolase family.</text>
</comment>
<feature type="binding site" evidence="18">
    <location>
        <position position="39"/>
    </location>
    <ligand>
        <name>Mg(2+)</name>
        <dbReference type="ChEBI" id="CHEBI:18420"/>
    </ligand>
</feature>
<dbReference type="InterPro" id="IPR020084">
    <property type="entry name" value="NUDIX_hydrolase_CS"/>
</dbReference>
<organism evidence="20 21">
    <name type="scientific">Candidatus Endobugula sertula</name>
    <name type="common">Bugula neritina bacterial symbiont</name>
    <dbReference type="NCBI Taxonomy" id="62101"/>
    <lineage>
        <taxon>Bacteria</taxon>
        <taxon>Pseudomonadati</taxon>
        <taxon>Pseudomonadota</taxon>
        <taxon>Gammaproteobacteria</taxon>
        <taxon>Cellvibrionales</taxon>
        <taxon>Cellvibrionaceae</taxon>
        <taxon>Candidatus Endobugula</taxon>
    </lineage>
</organism>
<evidence type="ECO:0000256" key="12">
    <source>
        <dbReference type="ARBA" id="ARBA00038905"/>
    </source>
</evidence>
<dbReference type="GO" id="GO:0044715">
    <property type="term" value="F:8-oxo-dGDP phosphatase activity"/>
    <property type="evidence" value="ECO:0007669"/>
    <property type="project" value="TreeGrafter"/>
</dbReference>
<dbReference type="PANTHER" id="PTHR47707:SF1">
    <property type="entry name" value="NUDIX HYDROLASE FAMILY PROTEIN"/>
    <property type="match status" value="1"/>
</dbReference>
<evidence type="ECO:0000259" key="19">
    <source>
        <dbReference type="PROSITE" id="PS51462"/>
    </source>
</evidence>
<evidence type="ECO:0000256" key="1">
    <source>
        <dbReference type="ARBA" id="ARBA00001946"/>
    </source>
</evidence>
<dbReference type="PRINTS" id="PR00502">
    <property type="entry name" value="NUDIXFAMILY"/>
</dbReference>
<dbReference type="FunFam" id="3.90.79.10:FF:000014">
    <property type="entry name" value="8-oxo-dGTP diphosphatase MutT"/>
    <property type="match status" value="1"/>
</dbReference>
<keyword evidence="5 18" id="KW-0479">Metal-binding</keyword>
<dbReference type="Proteomes" id="UP000242502">
    <property type="component" value="Unassembled WGS sequence"/>
</dbReference>
<evidence type="ECO:0000256" key="15">
    <source>
        <dbReference type="ARBA" id="ARBA00041979"/>
    </source>
</evidence>
<evidence type="ECO:0000256" key="10">
    <source>
        <dbReference type="ARBA" id="ARBA00035861"/>
    </source>
</evidence>
<dbReference type="InterPro" id="IPR029119">
    <property type="entry name" value="MutY_C"/>
</dbReference>
<feature type="binding site" evidence="17">
    <location>
        <begin position="36"/>
        <end position="39"/>
    </location>
    <ligand>
        <name>8-oxo-dGTP</name>
        <dbReference type="ChEBI" id="CHEBI:77896"/>
    </ligand>
</feature>
<evidence type="ECO:0000256" key="17">
    <source>
        <dbReference type="PIRSR" id="PIRSR603561-1"/>
    </source>
</evidence>
<evidence type="ECO:0000256" key="11">
    <source>
        <dbReference type="ARBA" id="ARBA00036904"/>
    </source>
</evidence>
<feature type="binding site" evidence="17">
    <location>
        <position position="121"/>
    </location>
    <ligand>
        <name>8-oxo-dGTP</name>
        <dbReference type="ChEBI" id="CHEBI:77896"/>
    </ligand>
</feature>
<evidence type="ECO:0000256" key="14">
    <source>
        <dbReference type="ARBA" id="ARBA00041592"/>
    </source>
</evidence>
<evidence type="ECO:0000256" key="3">
    <source>
        <dbReference type="ARBA" id="ARBA00022457"/>
    </source>
</evidence>
<keyword evidence="9" id="KW-0234">DNA repair</keyword>
<dbReference type="Pfam" id="PF14815">
    <property type="entry name" value="NUDIX_4"/>
    <property type="match status" value="1"/>
</dbReference>
<evidence type="ECO:0000256" key="4">
    <source>
        <dbReference type="ARBA" id="ARBA00022705"/>
    </source>
</evidence>
<dbReference type="InterPro" id="IPR047127">
    <property type="entry name" value="MutT-like"/>
</dbReference>
<proteinExistence type="inferred from homology"/>
<dbReference type="GO" id="GO:0006260">
    <property type="term" value="P:DNA replication"/>
    <property type="evidence" value="ECO:0007669"/>
    <property type="project" value="UniProtKB-KW"/>
</dbReference>
<keyword evidence="7" id="KW-0378">Hydrolase</keyword>
<evidence type="ECO:0000256" key="16">
    <source>
        <dbReference type="ARBA" id="ARBA00042798"/>
    </source>
</evidence>
<dbReference type="PROSITE" id="PS00893">
    <property type="entry name" value="NUDIX_BOX"/>
    <property type="match status" value="1"/>
</dbReference>
<evidence type="ECO:0000256" key="9">
    <source>
        <dbReference type="ARBA" id="ARBA00023204"/>
    </source>
</evidence>
<dbReference type="InterPro" id="IPR015797">
    <property type="entry name" value="NUDIX_hydrolase-like_dom_sf"/>
</dbReference>
<protein>
    <recommendedName>
        <fullName evidence="13">8-oxo-dGTP diphosphatase</fullName>
        <ecNumber evidence="12">3.6.1.55</ecNumber>
    </recommendedName>
    <alternativeName>
        <fullName evidence="16">7,8-dihydro-8-oxoguanine-triphosphatase</fullName>
    </alternativeName>
    <alternativeName>
        <fullName evidence="15">Mutator protein MutT</fullName>
    </alternativeName>
    <alternativeName>
        <fullName evidence="14">dGTP pyrophosphohydrolase</fullName>
    </alternativeName>
</protein>
<evidence type="ECO:0000256" key="7">
    <source>
        <dbReference type="ARBA" id="ARBA00022801"/>
    </source>
</evidence>
<dbReference type="InterPro" id="IPR003561">
    <property type="entry name" value="Mutator_MutT"/>
</dbReference>
<feature type="domain" description="Nudix hydrolase" evidence="19">
    <location>
        <begin position="3"/>
        <end position="128"/>
    </location>
</feature>
<dbReference type="SUPFAM" id="SSF55811">
    <property type="entry name" value="Nudix"/>
    <property type="match status" value="1"/>
</dbReference>
<evidence type="ECO:0000256" key="18">
    <source>
        <dbReference type="PIRSR" id="PIRSR603561-2"/>
    </source>
</evidence>
<feature type="binding site" evidence="17">
    <location>
        <position position="30"/>
    </location>
    <ligand>
        <name>8-oxo-dGTP</name>
        <dbReference type="ChEBI" id="CHEBI:77896"/>
    </ligand>
</feature>
<comment type="cofactor">
    <cofactor evidence="1 18">
        <name>Mg(2+)</name>
        <dbReference type="ChEBI" id="CHEBI:18420"/>
    </cofactor>
</comment>
<dbReference type="NCBIfam" id="TIGR00586">
    <property type="entry name" value="mutt"/>
    <property type="match status" value="1"/>
</dbReference>